<protein>
    <submittedName>
        <fullName evidence="1">Uncharacterized protein</fullName>
    </submittedName>
</protein>
<dbReference type="EMBL" id="KN275966">
    <property type="protein sequence ID" value="EEH42366.2"/>
    <property type="molecule type" value="Genomic_DNA"/>
</dbReference>
<proteinExistence type="predicted"/>
<sequence length="188" mass="20685">MNRSRSPTSKIPVRHRRGIVDYESTAIDGPHVRKAASQCVLTRQLAVPAALALTEECFHLRQNQQRGVRFFDPGDLLPGAGGKPDLLSSSRSPASPQITKTLFSVSPCFSTQKKVGDACFDVPQGSADRLSRFPSWGVSKKGNVRASRLLAIDAICTYADGSQRRFKWSGPYLDWERGCQGFMKRGSI</sequence>
<gene>
    <name evidence="1" type="ORF">PADG_07186</name>
</gene>
<dbReference type="InParanoid" id="C1GIV0"/>
<dbReference type="VEuPathDB" id="FungiDB:PADG_07186"/>
<evidence type="ECO:0000313" key="2">
    <source>
        <dbReference type="Proteomes" id="UP000001628"/>
    </source>
</evidence>
<dbReference type="Proteomes" id="UP000001628">
    <property type="component" value="Unassembled WGS sequence"/>
</dbReference>
<name>C1GIV0_PARBD</name>
<reference evidence="1 2" key="1">
    <citation type="journal article" date="2011" name="PLoS Genet.">
        <title>Comparative genomic analysis of human fungal pathogens causing paracoccidioidomycosis.</title>
        <authorList>
            <person name="Desjardins C.A."/>
            <person name="Champion M.D."/>
            <person name="Holder J.W."/>
            <person name="Muszewska A."/>
            <person name="Goldberg J."/>
            <person name="Bailao A.M."/>
            <person name="Brigido M.M."/>
            <person name="Ferreira M.E."/>
            <person name="Garcia A.M."/>
            <person name="Grynberg M."/>
            <person name="Gujja S."/>
            <person name="Heiman D.I."/>
            <person name="Henn M.R."/>
            <person name="Kodira C.D."/>
            <person name="Leon-Narvaez H."/>
            <person name="Longo L.V."/>
            <person name="Ma L.J."/>
            <person name="Malavazi I."/>
            <person name="Matsuo A.L."/>
            <person name="Morais F.V."/>
            <person name="Pereira M."/>
            <person name="Rodriguez-Brito S."/>
            <person name="Sakthikumar S."/>
            <person name="Salem-Izacc S.M."/>
            <person name="Sykes S.M."/>
            <person name="Teixeira M.M."/>
            <person name="Vallejo M.C."/>
            <person name="Walter M.E."/>
            <person name="Yandava C."/>
            <person name="Young S."/>
            <person name="Zeng Q."/>
            <person name="Zucker J."/>
            <person name="Felipe M.S."/>
            <person name="Goldman G.H."/>
            <person name="Haas B.J."/>
            <person name="McEwen J.G."/>
            <person name="Nino-Vega G."/>
            <person name="Puccia R."/>
            <person name="San-Blas G."/>
            <person name="Soares C.M."/>
            <person name="Birren B.W."/>
            <person name="Cuomo C.A."/>
        </authorList>
    </citation>
    <scope>NUCLEOTIDE SEQUENCE [LARGE SCALE GENOMIC DNA]</scope>
    <source>
        <strain evidence="1 2">Pb18</strain>
    </source>
</reference>
<dbReference type="KEGG" id="pbn:PADG_07186"/>
<accession>C1GIV0</accession>
<keyword evidence="2" id="KW-1185">Reference proteome</keyword>
<dbReference type="AlphaFoldDB" id="C1GIV0"/>
<dbReference type="GeneID" id="22585730"/>
<dbReference type="RefSeq" id="XP_010762447.1">
    <property type="nucleotide sequence ID" value="XM_010764145.1"/>
</dbReference>
<organism evidence="1 2">
    <name type="scientific">Paracoccidioides brasiliensis (strain Pb18)</name>
    <dbReference type="NCBI Taxonomy" id="502780"/>
    <lineage>
        <taxon>Eukaryota</taxon>
        <taxon>Fungi</taxon>
        <taxon>Dikarya</taxon>
        <taxon>Ascomycota</taxon>
        <taxon>Pezizomycotina</taxon>
        <taxon>Eurotiomycetes</taxon>
        <taxon>Eurotiomycetidae</taxon>
        <taxon>Onygenales</taxon>
        <taxon>Ajellomycetaceae</taxon>
        <taxon>Paracoccidioides</taxon>
    </lineage>
</organism>
<evidence type="ECO:0000313" key="1">
    <source>
        <dbReference type="EMBL" id="EEH42366.2"/>
    </source>
</evidence>
<dbReference type="HOGENOM" id="CLU_1441465_0_0_1"/>